<organism evidence="1 2">
    <name type="scientific">Streptomyces abikoensis</name>
    <dbReference type="NCBI Taxonomy" id="97398"/>
    <lineage>
        <taxon>Bacteria</taxon>
        <taxon>Bacillati</taxon>
        <taxon>Actinomycetota</taxon>
        <taxon>Actinomycetes</taxon>
        <taxon>Kitasatosporales</taxon>
        <taxon>Streptomycetaceae</taxon>
        <taxon>Streptomyces</taxon>
    </lineage>
</organism>
<dbReference type="Proteomes" id="UP001611162">
    <property type="component" value="Unassembled WGS sequence"/>
</dbReference>
<dbReference type="RefSeq" id="WP_397614320.1">
    <property type="nucleotide sequence ID" value="NZ_JBIRRB010000011.1"/>
</dbReference>
<sequence>MVTAVAGAGTGLLVLALLLLAARMRSGGQITNITYKTVHATTSWFGRSDISQ</sequence>
<reference evidence="1 2" key="1">
    <citation type="submission" date="2024-10" db="EMBL/GenBank/DDBJ databases">
        <title>The Natural Products Discovery Center: Release of the First 8490 Sequenced Strains for Exploring Actinobacteria Biosynthetic Diversity.</title>
        <authorList>
            <person name="Kalkreuter E."/>
            <person name="Kautsar S.A."/>
            <person name="Yang D."/>
            <person name="Bader C.D."/>
            <person name="Teijaro C.N."/>
            <person name="Fluegel L."/>
            <person name="Davis C.M."/>
            <person name="Simpson J.R."/>
            <person name="Lauterbach L."/>
            <person name="Steele A.D."/>
            <person name="Gui C."/>
            <person name="Meng S."/>
            <person name="Li G."/>
            <person name="Viehrig K."/>
            <person name="Ye F."/>
            <person name="Su P."/>
            <person name="Kiefer A.F."/>
            <person name="Nichols A."/>
            <person name="Cepeda A.J."/>
            <person name="Yan W."/>
            <person name="Fan B."/>
            <person name="Jiang Y."/>
            <person name="Adhikari A."/>
            <person name="Zheng C.-J."/>
            <person name="Schuster L."/>
            <person name="Cowan T.M."/>
            <person name="Smanski M.J."/>
            <person name="Chevrette M.G."/>
            <person name="De Carvalho L.P.S."/>
            <person name="Shen B."/>
        </authorList>
    </citation>
    <scope>NUCLEOTIDE SEQUENCE [LARGE SCALE GENOMIC DNA]</scope>
    <source>
        <strain evidence="1 2">NPDC020979</strain>
    </source>
</reference>
<gene>
    <name evidence="1" type="ORF">ACH4TF_28310</name>
</gene>
<protein>
    <submittedName>
        <fullName evidence="1">Uncharacterized protein</fullName>
    </submittedName>
</protein>
<proteinExistence type="predicted"/>
<dbReference type="EMBL" id="JBIRRB010000011">
    <property type="protein sequence ID" value="MFI0914328.1"/>
    <property type="molecule type" value="Genomic_DNA"/>
</dbReference>
<evidence type="ECO:0000313" key="2">
    <source>
        <dbReference type="Proteomes" id="UP001611162"/>
    </source>
</evidence>
<name>A0ABW7T9X0_9ACTN</name>
<keyword evidence="2" id="KW-1185">Reference proteome</keyword>
<evidence type="ECO:0000313" key="1">
    <source>
        <dbReference type="EMBL" id="MFI0914328.1"/>
    </source>
</evidence>
<accession>A0ABW7T9X0</accession>
<comment type="caution">
    <text evidence="1">The sequence shown here is derived from an EMBL/GenBank/DDBJ whole genome shotgun (WGS) entry which is preliminary data.</text>
</comment>